<proteinExistence type="predicted"/>
<keyword evidence="1" id="KW-0472">Membrane</keyword>
<dbReference type="OrthoDB" id="185291at2157"/>
<dbReference type="AlphaFoldDB" id="A0A1S8ASF2"/>
<keyword evidence="1" id="KW-0812">Transmembrane</keyword>
<reference evidence="3" key="1">
    <citation type="submission" date="2016-04" db="EMBL/GenBank/DDBJ databases">
        <authorList>
            <person name="Chen S.-C."/>
            <person name="Lai M.-C."/>
        </authorList>
    </citation>
    <scope>NUCLEOTIDE SEQUENCE [LARGE SCALE GENOMIC DNA]</scope>
    <source>
        <strain evidence="3">AB14</strain>
    </source>
</reference>
<feature type="transmembrane region" description="Helical" evidence="1">
    <location>
        <begin position="56"/>
        <end position="89"/>
    </location>
</feature>
<evidence type="ECO:0000313" key="3">
    <source>
        <dbReference type="Proteomes" id="UP000189370"/>
    </source>
</evidence>
<dbReference type="EMBL" id="LWLN01000002">
    <property type="protein sequence ID" value="OLZ39449.1"/>
    <property type="molecule type" value="Genomic_DNA"/>
</dbReference>
<protein>
    <recommendedName>
        <fullName evidence="4">DUF3784 domain-containing protein</fullName>
    </recommendedName>
</protein>
<name>A0A1S8ASF2_9EURY</name>
<comment type="caution">
    <text evidence="2">The sequence shown here is derived from an EMBL/GenBank/DDBJ whole genome shotgun (WGS) entry which is preliminary data.</text>
</comment>
<evidence type="ECO:0000256" key="1">
    <source>
        <dbReference type="SAM" id="Phobius"/>
    </source>
</evidence>
<evidence type="ECO:0008006" key="4">
    <source>
        <dbReference type="Google" id="ProtNLM"/>
    </source>
</evidence>
<sequence>MMELSADALEWLAVDGLLIVAGGLIKFRGWTGLIAGYDETSTVPDDVVQDAVGNTVLRVGIAALVFGILVSVMPLPSYLGILAGAVIVLDVLRMVCRVNVWSPQAT</sequence>
<evidence type="ECO:0000313" key="2">
    <source>
        <dbReference type="EMBL" id="OLZ39449.1"/>
    </source>
</evidence>
<accession>A0A1S8ASF2</accession>
<organism evidence="2 3">
    <name type="scientific">Natrinema saccharevitans</name>
    <dbReference type="NCBI Taxonomy" id="301967"/>
    <lineage>
        <taxon>Archaea</taxon>
        <taxon>Methanobacteriati</taxon>
        <taxon>Methanobacteriota</taxon>
        <taxon>Stenosarchaea group</taxon>
        <taxon>Halobacteria</taxon>
        <taxon>Halobacteriales</taxon>
        <taxon>Natrialbaceae</taxon>
        <taxon>Natrinema</taxon>
    </lineage>
</organism>
<keyword evidence="3" id="KW-1185">Reference proteome</keyword>
<keyword evidence="1" id="KW-1133">Transmembrane helix</keyword>
<gene>
    <name evidence="2" type="ORF">A6E15_17800</name>
</gene>
<dbReference type="Proteomes" id="UP000189370">
    <property type="component" value="Unassembled WGS sequence"/>
</dbReference>